<sequence length="73" mass="8027">MPTVLQFGAQHRNLTFHGGDLLLQIHHRLPQLGVFILRDRDSPLGDAARLGLSGSWPDILAAELWVPAPRLGP</sequence>
<reference evidence="1" key="2">
    <citation type="journal article" date="2024" name="Plant">
        <title>Genomic evolution and insights into agronomic trait innovations of Sesamum species.</title>
        <authorList>
            <person name="Miao H."/>
            <person name="Wang L."/>
            <person name="Qu L."/>
            <person name="Liu H."/>
            <person name="Sun Y."/>
            <person name="Le M."/>
            <person name="Wang Q."/>
            <person name="Wei S."/>
            <person name="Zheng Y."/>
            <person name="Lin W."/>
            <person name="Duan Y."/>
            <person name="Cao H."/>
            <person name="Xiong S."/>
            <person name="Wang X."/>
            <person name="Wei L."/>
            <person name="Li C."/>
            <person name="Ma Q."/>
            <person name="Ju M."/>
            <person name="Zhao R."/>
            <person name="Li G."/>
            <person name="Mu C."/>
            <person name="Tian Q."/>
            <person name="Mei H."/>
            <person name="Zhang T."/>
            <person name="Gao T."/>
            <person name="Zhang H."/>
        </authorList>
    </citation>
    <scope>NUCLEOTIDE SEQUENCE</scope>
    <source>
        <strain evidence="1">G02</strain>
    </source>
</reference>
<proteinExistence type="predicted"/>
<protein>
    <submittedName>
        <fullName evidence="1">Uncharacterized protein</fullName>
    </submittedName>
</protein>
<accession>A0AAW2UBB8</accession>
<dbReference type="AlphaFoldDB" id="A0AAW2UBB8"/>
<reference evidence="1" key="1">
    <citation type="submission" date="2020-06" db="EMBL/GenBank/DDBJ databases">
        <authorList>
            <person name="Li T."/>
            <person name="Hu X."/>
            <person name="Zhang T."/>
            <person name="Song X."/>
            <person name="Zhang H."/>
            <person name="Dai N."/>
            <person name="Sheng W."/>
            <person name="Hou X."/>
            <person name="Wei L."/>
        </authorList>
    </citation>
    <scope>NUCLEOTIDE SEQUENCE</scope>
    <source>
        <strain evidence="1">G02</strain>
        <tissue evidence="1">Leaf</tissue>
    </source>
</reference>
<comment type="caution">
    <text evidence="1">The sequence shown here is derived from an EMBL/GenBank/DDBJ whole genome shotgun (WGS) entry which is preliminary data.</text>
</comment>
<name>A0AAW2UBB8_SESRA</name>
<gene>
    <name evidence="1" type="ORF">Sradi_1628400</name>
</gene>
<organism evidence="1">
    <name type="scientific">Sesamum radiatum</name>
    <name type="common">Black benniseed</name>
    <dbReference type="NCBI Taxonomy" id="300843"/>
    <lineage>
        <taxon>Eukaryota</taxon>
        <taxon>Viridiplantae</taxon>
        <taxon>Streptophyta</taxon>
        <taxon>Embryophyta</taxon>
        <taxon>Tracheophyta</taxon>
        <taxon>Spermatophyta</taxon>
        <taxon>Magnoliopsida</taxon>
        <taxon>eudicotyledons</taxon>
        <taxon>Gunneridae</taxon>
        <taxon>Pentapetalae</taxon>
        <taxon>asterids</taxon>
        <taxon>lamiids</taxon>
        <taxon>Lamiales</taxon>
        <taxon>Pedaliaceae</taxon>
        <taxon>Sesamum</taxon>
    </lineage>
</organism>
<dbReference type="EMBL" id="JACGWJ010000006">
    <property type="protein sequence ID" value="KAL0414267.1"/>
    <property type="molecule type" value="Genomic_DNA"/>
</dbReference>
<evidence type="ECO:0000313" key="1">
    <source>
        <dbReference type="EMBL" id="KAL0414267.1"/>
    </source>
</evidence>